<gene>
    <name evidence="1" type="ORF">CUMW_253050</name>
</gene>
<evidence type="ECO:0000313" key="2">
    <source>
        <dbReference type="Proteomes" id="UP000236630"/>
    </source>
</evidence>
<sequence length="31" mass="3505">MCIIWNNISMFVFGSCDSLHCVATTWIKGNL</sequence>
<proteinExistence type="predicted"/>
<name>A0A2H5QQS6_CITUN</name>
<accession>A0A2H5QQS6</accession>
<comment type="caution">
    <text evidence="1">The sequence shown here is derived from an EMBL/GenBank/DDBJ whole genome shotgun (WGS) entry which is preliminary data.</text>
</comment>
<keyword evidence="2" id="KW-1185">Reference proteome</keyword>
<dbReference type="EMBL" id="BDQV01000643">
    <property type="protein sequence ID" value="GAY66971.1"/>
    <property type="molecule type" value="Genomic_DNA"/>
</dbReference>
<reference evidence="1 2" key="1">
    <citation type="journal article" date="2017" name="Front. Genet.">
        <title>Draft sequencing of the heterozygous diploid genome of Satsuma (Citrus unshiu Marc.) using a hybrid assembly approach.</title>
        <authorList>
            <person name="Shimizu T."/>
            <person name="Tanizawa Y."/>
            <person name="Mochizuki T."/>
            <person name="Nagasaki H."/>
            <person name="Yoshioka T."/>
            <person name="Toyoda A."/>
            <person name="Fujiyama A."/>
            <person name="Kaminuma E."/>
            <person name="Nakamura Y."/>
        </authorList>
    </citation>
    <scope>NUCLEOTIDE SEQUENCE [LARGE SCALE GENOMIC DNA]</scope>
    <source>
        <strain evidence="2">cv. Miyagawa wase</strain>
    </source>
</reference>
<dbReference type="AlphaFoldDB" id="A0A2H5QQS6"/>
<protein>
    <submittedName>
        <fullName evidence="1">Uncharacterized protein</fullName>
    </submittedName>
</protein>
<dbReference type="Proteomes" id="UP000236630">
    <property type="component" value="Unassembled WGS sequence"/>
</dbReference>
<evidence type="ECO:0000313" key="1">
    <source>
        <dbReference type="EMBL" id="GAY66971.1"/>
    </source>
</evidence>
<organism evidence="1 2">
    <name type="scientific">Citrus unshiu</name>
    <name type="common">Satsuma mandarin</name>
    <name type="synonym">Citrus nobilis var. unshiu</name>
    <dbReference type="NCBI Taxonomy" id="55188"/>
    <lineage>
        <taxon>Eukaryota</taxon>
        <taxon>Viridiplantae</taxon>
        <taxon>Streptophyta</taxon>
        <taxon>Embryophyta</taxon>
        <taxon>Tracheophyta</taxon>
        <taxon>Spermatophyta</taxon>
        <taxon>Magnoliopsida</taxon>
        <taxon>eudicotyledons</taxon>
        <taxon>Gunneridae</taxon>
        <taxon>Pentapetalae</taxon>
        <taxon>rosids</taxon>
        <taxon>malvids</taxon>
        <taxon>Sapindales</taxon>
        <taxon>Rutaceae</taxon>
        <taxon>Aurantioideae</taxon>
        <taxon>Citrus</taxon>
    </lineage>
</organism>